<evidence type="ECO:0000313" key="1">
    <source>
        <dbReference type="EMBL" id="GGU28251.1"/>
    </source>
</evidence>
<sequence length="66" mass="7027">MKPITYAQPPVELPLRTDSEPVPAAGCGVCAALATQRREARLRGDHSRASDCNVALRIHPHPEGAA</sequence>
<dbReference type="Proteomes" id="UP000636661">
    <property type="component" value="Unassembled WGS sequence"/>
</dbReference>
<gene>
    <name evidence="1" type="ORF">GCM10010274_13740</name>
</gene>
<keyword evidence="2" id="KW-1185">Reference proteome</keyword>
<name>A0A918M2G1_9ACTN</name>
<protein>
    <submittedName>
        <fullName evidence="1">Uncharacterized protein</fullName>
    </submittedName>
</protein>
<dbReference type="AlphaFoldDB" id="A0A918M2G1"/>
<evidence type="ECO:0000313" key="2">
    <source>
        <dbReference type="Proteomes" id="UP000636661"/>
    </source>
</evidence>
<reference evidence="1" key="2">
    <citation type="submission" date="2020-09" db="EMBL/GenBank/DDBJ databases">
        <authorList>
            <person name="Sun Q."/>
            <person name="Ohkuma M."/>
        </authorList>
    </citation>
    <scope>NUCLEOTIDE SEQUENCE</scope>
    <source>
        <strain evidence="1">JCM 4391</strain>
    </source>
</reference>
<reference evidence="1" key="1">
    <citation type="journal article" date="2014" name="Int. J. Syst. Evol. Microbiol.">
        <title>Complete genome sequence of Corynebacterium casei LMG S-19264T (=DSM 44701T), isolated from a smear-ripened cheese.</title>
        <authorList>
            <consortium name="US DOE Joint Genome Institute (JGI-PGF)"/>
            <person name="Walter F."/>
            <person name="Albersmeier A."/>
            <person name="Kalinowski J."/>
            <person name="Ruckert C."/>
        </authorList>
    </citation>
    <scope>NUCLEOTIDE SEQUENCE</scope>
    <source>
        <strain evidence="1">JCM 4391</strain>
    </source>
</reference>
<proteinExistence type="predicted"/>
<accession>A0A918M2G1</accession>
<dbReference type="EMBL" id="BMTP01000003">
    <property type="protein sequence ID" value="GGU28251.1"/>
    <property type="molecule type" value="Genomic_DNA"/>
</dbReference>
<comment type="caution">
    <text evidence="1">The sequence shown here is derived from an EMBL/GenBank/DDBJ whole genome shotgun (WGS) entry which is preliminary data.</text>
</comment>
<organism evidence="1 2">
    <name type="scientific">Streptomyces lavendofoliae</name>
    <dbReference type="NCBI Taxonomy" id="67314"/>
    <lineage>
        <taxon>Bacteria</taxon>
        <taxon>Bacillati</taxon>
        <taxon>Actinomycetota</taxon>
        <taxon>Actinomycetes</taxon>
        <taxon>Kitasatosporales</taxon>
        <taxon>Streptomycetaceae</taxon>
        <taxon>Streptomyces</taxon>
    </lineage>
</organism>